<gene>
    <name evidence="3" type="ORF">FOI11_002560</name>
    <name evidence="2" type="ORF">FOI11_17485</name>
</gene>
<dbReference type="SMART" id="SM00327">
    <property type="entry name" value="VWA"/>
    <property type="match status" value="1"/>
</dbReference>
<dbReference type="Pfam" id="PF00092">
    <property type="entry name" value="VWA"/>
    <property type="match status" value="1"/>
</dbReference>
<evidence type="ECO:0000313" key="2">
    <source>
        <dbReference type="EMBL" id="MBA6241744.1"/>
    </source>
</evidence>
<reference evidence="2 4" key="1">
    <citation type="submission" date="2020-07" db="EMBL/GenBank/DDBJ databases">
        <title>Analysis of Genomes of Bacterial Isolates from Lameness Outbreaks in Broilers.</title>
        <authorList>
            <person name="Ekesi N.S."/>
            <person name="Alrubaye A."/>
            <person name="Rhoads D."/>
        </authorList>
    </citation>
    <scope>NUCLEOTIDE SEQUENCE [LARGE SCALE GENOMIC DNA]</scope>
    <source>
        <strain evidence="2 4">1409</strain>
    </source>
</reference>
<dbReference type="Gene3D" id="3.40.50.410">
    <property type="entry name" value="von Willebrand factor, type A domain"/>
    <property type="match status" value="1"/>
</dbReference>
<dbReference type="RefSeq" id="WP_032176433.1">
    <property type="nucleotide sequence ID" value="NZ_AP027759.1"/>
</dbReference>
<dbReference type="InterPro" id="IPR011392">
    <property type="entry name" value="Tellurite-R_TerY"/>
</dbReference>
<dbReference type="InterPro" id="IPR036465">
    <property type="entry name" value="vWFA_dom_sf"/>
</dbReference>
<feature type="domain" description="VWFA" evidence="1">
    <location>
        <begin position="19"/>
        <end position="193"/>
    </location>
</feature>
<protein>
    <submittedName>
        <fullName evidence="2">VWA domain-containing protein</fullName>
    </submittedName>
</protein>
<dbReference type="Proteomes" id="UP000581425">
    <property type="component" value="Unassembled WGS sequence"/>
</dbReference>
<reference evidence="3 4" key="2">
    <citation type="submission" date="2020-10" db="EMBL/GenBank/DDBJ databases">
        <title>Analysis of Genomes of Bacterial Isolates from Lameness Outbreaks in Broilers.</title>
        <authorList>
            <person name="Rhoads D."/>
            <person name="Ekesi N.S."/>
        </authorList>
    </citation>
    <scope>NUCLEOTIDE SEQUENCE [LARGE SCALE GENOMIC DNA]</scope>
    <source>
        <strain evidence="3 4">1409</strain>
    </source>
</reference>
<dbReference type="EMBL" id="CP063369">
    <property type="protein sequence ID" value="QOY31710.1"/>
    <property type="molecule type" value="Genomic_DNA"/>
</dbReference>
<evidence type="ECO:0000313" key="4">
    <source>
        <dbReference type="Proteomes" id="UP000581425"/>
    </source>
</evidence>
<dbReference type="PIRSF" id="PIRSF020634">
    <property type="entry name" value="TerY_vWA"/>
    <property type="match status" value="1"/>
</dbReference>
<evidence type="ECO:0000259" key="1">
    <source>
        <dbReference type="SMART" id="SM00327"/>
    </source>
</evidence>
<dbReference type="EMBL" id="JACGTG010000001">
    <property type="protein sequence ID" value="MBA6241744.1"/>
    <property type="molecule type" value="Genomic_DNA"/>
</dbReference>
<dbReference type="Proteomes" id="UP000581425">
    <property type="component" value="Chromosome"/>
</dbReference>
<name>A0A855PNZ2_ECOLX</name>
<dbReference type="AlphaFoldDB" id="A0A855PNZ2"/>
<dbReference type="CDD" id="cd01464">
    <property type="entry name" value="vWA_subfamily"/>
    <property type="match status" value="1"/>
</dbReference>
<sequence length="219" mass="24234">MSEQITFATSDFASNPEPRCPCILLLDVSGSMNGRPINELNAGLVTFRDELLADPLALKRVELGIVTFGPVHVEQLFTSAANFFPPILFAQGDTPMGAAITKALDMVEERKREYRANGISYYRPWIFLITDGAPTDEWQAAANKVFRGEEDKRFAFFSIGVQGADMKTLAQISVRQPLPLQGLQFRELFSWLSSSLRSVSRSTPGTEVVLEAPKGWTSV</sequence>
<dbReference type="SUPFAM" id="SSF53300">
    <property type="entry name" value="vWA-like"/>
    <property type="match status" value="1"/>
</dbReference>
<proteinExistence type="predicted"/>
<organism evidence="2 4">
    <name type="scientific">Escherichia coli</name>
    <dbReference type="NCBI Taxonomy" id="562"/>
    <lineage>
        <taxon>Bacteria</taxon>
        <taxon>Pseudomonadati</taxon>
        <taxon>Pseudomonadota</taxon>
        <taxon>Gammaproteobacteria</taxon>
        <taxon>Enterobacterales</taxon>
        <taxon>Enterobacteriaceae</taxon>
        <taxon>Escherichia</taxon>
    </lineage>
</organism>
<evidence type="ECO:0000313" key="3">
    <source>
        <dbReference type="EMBL" id="QOY31710.1"/>
    </source>
</evidence>
<dbReference type="InterPro" id="IPR002035">
    <property type="entry name" value="VWF_A"/>
</dbReference>
<accession>A0A855PNZ2</accession>